<reference evidence="11" key="1">
    <citation type="submission" date="2020-10" db="EMBL/GenBank/DDBJ databases">
        <title>Paenihalocynthiibacter styelae gen. nov., sp. nov., isolated from stalked sea squirt Styela clava.</title>
        <authorList>
            <person name="Kim Y.-O."/>
            <person name="Yoon J.-H."/>
        </authorList>
    </citation>
    <scope>NUCLEOTIDE SEQUENCE</scope>
    <source>
        <strain evidence="11">MYP1-1</strain>
    </source>
</reference>
<name>A0A8J7INB5_9RHOB</name>
<evidence type="ECO:0000256" key="5">
    <source>
        <dbReference type="ARBA" id="ARBA00023110"/>
    </source>
</evidence>
<dbReference type="PANTHER" id="PTHR47245">
    <property type="entry name" value="PEPTIDYLPROLYL ISOMERASE"/>
    <property type="match status" value="1"/>
</dbReference>
<keyword evidence="5 8" id="KW-0697">Rotamase</keyword>
<organism evidence="11 12">
    <name type="scientific">Halocynthiibacter styelae</name>
    <dbReference type="NCBI Taxonomy" id="2761955"/>
    <lineage>
        <taxon>Bacteria</taxon>
        <taxon>Pseudomonadati</taxon>
        <taxon>Pseudomonadota</taxon>
        <taxon>Alphaproteobacteria</taxon>
        <taxon>Rhodobacterales</taxon>
        <taxon>Paracoccaceae</taxon>
        <taxon>Halocynthiibacter</taxon>
    </lineage>
</organism>
<keyword evidence="12" id="KW-1185">Reference proteome</keyword>
<evidence type="ECO:0000256" key="1">
    <source>
        <dbReference type="ARBA" id="ARBA00000971"/>
    </source>
</evidence>
<dbReference type="SUPFAM" id="SSF54534">
    <property type="entry name" value="FKBP-like"/>
    <property type="match status" value="1"/>
</dbReference>
<dbReference type="PROSITE" id="PS50198">
    <property type="entry name" value="PPIC_PPIASE_2"/>
    <property type="match status" value="1"/>
</dbReference>
<evidence type="ECO:0000256" key="7">
    <source>
        <dbReference type="ARBA" id="ARBA00031484"/>
    </source>
</evidence>
<keyword evidence="8 11" id="KW-0413">Isomerase</keyword>
<protein>
    <recommendedName>
        <fullName evidence="4">Parvulin-like PPIase</fullName>
        <ecNumber evidence="3">5.2.1.8</ecNumber>
    </recommendedName>
    <alternativeName>
        <fullName evidence="6">Peptidyl-prolyl cis-trans isomerase plp</fullName>
    </alternativeName>
    <alternativeName>
        <fullName evidence="7">Rotamase plp</fullName>
    </alternativeName>
</protein>
<proteinExistence type="inferred from homology"/>
<dbReference type="RefSeq" id="WP_228848758.1">
    <property type="nucleotide sequence ID" value="NZ_JADCKQ010000006.1"/>
</dbReference>
<evidence type="ECO:0000256" key="8">
    <source>
        <dbReference type="PROSITE-ProRule" id="PRU00278"/>
    </source>
</evidence>
<dbReference type="InterPro" id="IPR027304">
    <property type="entry name" value="Trigger_fact/SurA_dom_sf"/>
</dbReference>
<evidence type="ECO:0000259" key="10">
    <source>
        <dbReference type="PROSITE" id="PS50198"/>
    </source>
</evidence>
<keyword evidence="9" id="KW-0732">Signal</keyword>
<evidence type="ECO:0000256" key="6">
    <source>
        <dbReference type="ARBA" id="ARBA00030642"/>
    </source>
</evidence>
<dbReference type="EMBL" id="JADCKQ010000006">
    <property type="protein sequence ID" value="MBI1493951.1"/>
    <property type="molecule type" value="Genomic_DNA"/>
</dbReference>
<evidence type="ECO:0000256" key="9">
    <source>
        <dbReference type="SAM" id="SignalP"/>
    </source>
</evidence>
<evidence type="ECO:0000313" key="12">
    <source>
        <dbReference type="Proteomes" id="UP000640583"/>
    </source>
</evidence>
<dbReference type="EC" id="5.2.1.8" evidence="3"/>
<comment type="similarity">
    <text evidence="2">Belongs to the PpiC/parvulin rotamase family.</text>
</comment>
<dbReference type="PROSITE" id="PS01096">
    <property type="entry name" value="PPIC_PPIASE_1"/>
    <property type="match status" value="1"/>
</dbReference>
<dbReference type="AlphaFoldDB" id="A0A8J7INB5"/>
<dbReference type="Gene3D" id="3.10.50.40">
    <property type="match status" value="1"/>
</dbReference>
<dbReference type="InterPro" id="IPR000297">
    <property type="entry name" value="PPIase_PpiC"/>
</dbReference>
<dbReference type="InterPro" id="IPR050245">
    <property type="entry name" value="PrsA_foldase"/>
</dbReference>
<dbReference type="GO" id="GO:0003755">
    <property type="term" value="F:peptidyl-prolyl cis-trans isomerase activity"/>
    <property type="evidence" value="ECO:0007669"/>
    <property type="project" value="UniProtKB-KW"/>
</dbReference>
<evidence type="ECO:0000313" key="11">
    <source>
        <dbReference type="EMBL" id="MBI1493951.1"/>
    </source>
</evidence>
<dbReference type="Pfam" id="PF00639">
    <property type="entry name" value="Rotamase"/>
    <property type="match status" value="1"/>
</dbReference>
<comment type="caution">
    <text evidence="11">The sequence shown here is derived from an EMBL/GenBank/DDBJ whole genome shotgun (WGS) entry which is preliminary data.</text>
</comment>
<feature type="signal peptide" evidence="9">
    <location>
        <begin position="1"/>
        <end position="23"/>
    </location>
</feature>
<dbReference type="InterPro" id="IPR046357">
    <property type="entry name" value="PPIase_dom_sf"/>
</dbReference>
<sequence length="282" mass="30025">MFFRTKFLTATALVCALSTPAFAEGPDASTVVATVNGTDITLGHMIATKQTLPPQYAQLPDEVLFQGILDQLIQQVVLSDAAGDDLPLSVTLTLENQARAVRADHVIDNAIKAAVTDEAVEMAYAAQYEGAEPEAEFNASHILVETEEEAAEIVTRLEAGEDFAELAREKSTGPSGPNGGELGWFGKGMMVPSFEEAVLTLEAGQISAPVETQFGWHVVKLNETRVKDAPALEDVRDELAAGVEQVAIGQALSTLTEAATITHTEDEAITPDLLSTVTLDME</sequence>
<feature type="domain" description="PpiC" evidence="10">
    <location>
        <begin position="134"/>
        <end position="223"/>
    </location>
</feature>
<dbReference type="PANTHER" id="PTHR47245:SF2">
    <property type="entry name" value="PEPTIDYL-PROLYL CIS-TRANS ISOMERASE HP_0175-RELATED"/>
    <property type="match status" value="1"/>
</dbReference>
<dbReference type="InterPro" id="IPR023058">
    <property type="entry name" value="PPIase_PpiC_CS"/>
</dbReference>
<dbReference type="Proteomes" id="UP000640583">
    <property type="component" value="Unassembled WGS sequence"/>
</dbReference>
<accession>A0A8J7INB5</accession>
<evidence type="ECO:0000256" key="4">
    <source>
        <dbReference type="ARBA" id="ARBA00018370"/>
    </source>
</evidence>
<comment type="catalytic activity">
    <reaction evidence="1">
        <text>[protein]-peptidylproline (omega=180) = [protein]-peptidylproline (omega=0)</text>
        <dbReference type="Rhea" id="RHEA:16237"/>
        <dbReference type="Rhea" id="RHEA-COMP:10747"/>
        <dbReference type="Rhea" id="RHEA-COMP:10748"/>
        <dbReference type="ChEBI" id="CHEBI:83833"/>
        <dbReference type="ChEBI" id="CHEBI:83834"/>
        <dbReference type="EC" id="5.2.1.8"/>
    </reaction>
</comment>
<gene>
    <name evidence="11" type="ORF">H1D41_09920</name>
</gene>
<feature type="chain" id="PRO_5035151426" description="Parvulin-like PPIase" evidence="9">
    <location>
        <begin position="24"/>
        <end position="282"/>
    </location>
</feature>
<dbReference type="SUPFAM" id="SSF109998">
    <property type="entry name" value="Triger factor/SurA peptide-binding domain-like"/>
    <property type="match status" value="1"/>
</dbReference>
<evidence type="ECO:0000256" key="3">
    <source>
        <dbReference type="ARBA" id="ARBA00013194"/>
    </source>
</evidence>
<evidence type="ECO:0000256" key="2">
    <source>
        <dbReference type="ARBA" id="ARBA00007656"/>
    </source>
</evidence>